<keyword evidence="4" id="KW-0496">Mitochondrion</keyword>
<feature type="domain" description="NADH:ubiquinone oxidoreductase 30kDa subunit" evidence="3">
    <location>
        <begin position="37"/>
        <end position="157"/>
    </location>
</feature>
<evidence type="ECO:0000256" key="2">
    <source>
        <dbReference type="ARBA" id="ARBA00022448"/>
    </source>
</evidence>
<dbReference type="SUPFAM" id="SSF143243">
    <property type="entry name" value="Nqo5-like"/>
    <property type="match status" value="1"/>
</dbReference>
<comment type="similarity">
    <text evidence="1">Belongs to the complex I 30 kDa subunit family.</text>
</comment>
<dbReference type="NCBIfam" id="TIGR01961">
    <property type="entry name" value="NuoC_fam"/>
    <property type="match status" value="1"/>
</dbReference>
<dbReference type="Pfam" id="PF00329">
    <property type="entry name" value="Complex1_30kDa"/>
    <property type="match status" value="1"/>
</dbReference>
<dbReference type="PANTHER" id="PTHR10884">
    <property type="entry name" value="NADH DEHYDROGENASE UBIQUINONE IRON-SULFUR PROTEIN 3"/>
    <property type="match status" value="1"/>
</dbReference>
<name>A0A5B9IQ26_9STRA</name>
<sequence length="188" mass="22616">MKKLNTYNKTLINYSIFIKKIFPSVKLFINKNELFIKTKKDLLYTLILFLKKNTNSRFDMLIDICAVDYPEKKFRFEIIYNLLSIQYNTRINVIINIEDNIPVKSITSIYKNANWLEREVWDMFGIFFFDNNDLRRILTDYGFKGHPLRKDFPLSGYTETLYNDFDKKLSYQEVSLTQIYRNFNISSI</sequence>
<dbReference type="GO" id="GO:0016651">
    <property type="term" value="F:oxidoreductase activity, acting on NAD(P)H"/>
    <property type="evidence" value="ECO:0007669"/>
    <property type="project" value="InterPro"/>
</dbReference>
<evidence type="ECO:0000256" key="1">
    <source>
        <dbReference type="ARBA" id="ARBA00007569"/>
    </source>
</evidence>
<evidence type="ECO:0000313" key="4">
    <source>
        <dbReference type="EMBL" id="QEF30250.1"/>
    </source>
</evidence>
<dbReference type="GeneID" id="41791360"/>
<reference evidence="4" key="1">
    <citation type="journal article" date="2019" name="Microorganisms">
        <title>Morphology, Ultrastructure, and Mitochondrial Genome of the Marine Non-Photosynthetic Bicosoecid Cafileria marina Gen. et sp. nov.</title>
        <authorList>
            <person name="Jirsova D."/>
            <person name="Fussy Z."/>
            <person name="Richtova J."/>
            <person name="Gruber A."/>
            <person name="Obornik M."/>
        </authorList>
    </citation>
    <scope>NUCLEOTIDE SEQUENCE</scope>
    <source>
        <strain evidence="4">Kf007</strain>
    </source>
</reference>
<dbReference type="EMBL" id="MK702077">
    <property type="protein sequence ID" value="QEF30250.1"/>
    <property type="molecule type" value="Genomic_DNA"/>
</dbReference>
<geneLocation type="mitochondrion" evidence="4"/>
<dbReference type="HAMAP" id="MF_01357">
    <property type="entry name" value="NDH1_NuoC"/>
    <property type="match status" value="1"/>
</dbReference>
<dbReference type="Gene3D" id="3.30.460.80">
    <property type="entry name" value="NADH:ubiquinone oxidoreductase, 30kDa subunit"/>
    <property type="match status" value="1"/>
</dbReference>
<dbReference type="RefSeq" id="YP_009688826.1">
    <property type="nucleotide sequence ID" value="NC_044635.1"/>
</dbReference>
<dbReference type="InterPro" id="IPR037232">
    <property type="entry name" value="NADH_quin_OxRdtase_su_C/D-like"/>
</dbReference>
<organism evidence="4">
    <name type="scientific">Cafileria marina</name>
    <dbReference type="NCBI Taxonomy" id="2557541"/>
    <lineage>
        <taxon>Eukaryota</taxon>
        <taxon>Sar</taxon>
        <taxon>Stramenopiles</taxon>
        <taxon>Bigyra</taxon>
        <taxon>Opalozoa</taxon>
        <taxon>Bicosoecida</taxon>
        <taxon>Cafileria</taxon>
    </lineage>
</organism>
<dbReference type="InterPro" id="IPR001268">
    <property type="entry name" value="NADH_UbQ_OxRdtase_30kDa_su"/>
</dbReference>
<gene>
    <name evidence="4" type="primary">nad9</name>
</gene>
<evidence type="ECO:0000259" key="3">
    <source>
        <dbReference type="Pfam" id="PF00329"/>
    </source>
</evidence>
<dbReference type="GO" id="GO:0008137">
    <property type="term" value="F:NADH dehydrogenase (ubiquinone) activity"/>
    <property type="evidence" value="ECO:0007669"/>
    <property type="project" value="InterPro"/>
</dbReference>
<dbReference type="PANTHER" id="PTHR10884:SF14">
    <property type="entry name" value="NADH DEHYDROGENASE [UBIQUINONE] IRON-SULFUR PROTEIN 3, MITOCHONDRIAL"/>
    <property type="match status" value="1"/>
</dbReference>
<proteinExistence type="inferred from homology"/>
<dbReference type="InterPro" id="IPR010218">
    <property type="entry name" value="NADH_DH_suC"/>
</dbReference>
<keyword evidence="2" id="KW-0813">Transport</keyword>
<accession>A0A5B9IQ26</accession>
<protein>
    <submittedName>
        <fullName evidence="4">NADH dehydrogenase subunit 9</fullName>
    </submittedName>
</protein>
<dbReference type="AlphaFoldDB" id="A0A5B9IQ26"/>